<dbReference type="FunFam" id="3.30.70.270:FF:000001">
    <property type="entry name" value="Diguanylate cyclase domain protein"/>
    <property type="match status" value="1"/>
</dbReference>
<dbReference type="GO" id="GO:0003824">
    <property type="term" value="F:catalytic activity"/>
    <property type="evidence" value="ECO:0007669"/>
    <property type="project" value="UniProtKB-ARBA"/>
</dbReference>
<dbReference type="EMBL" id="SLZQ01000015">
    <property type="protein sequence ID" value="TCS33777.1"/>
    <property type="molecule type" value="Genomic_DNA"/>
</dbReference>
<dbReference type="InterPro" id="IPR013655">
    <property type="entry name" value="PAS_fold_3"/>
</dbReference>
<dbReference type="SUPFAM" id="SSF141868">
    <property type="entry name" value="EAL domain-like"/>
    <property type="match status" value="1"/>
</dbReference>
<dbReference type="InterPro" id="IPR035919">
    <property type="entry name" value="EAL_sf"/>
</dbReference>
<dbReference type="Pfam" id="PF13426">
    <property type="entry name" value="PAS_9"/>
    <property type="match status" value="1"/>
</dbReference>
<accession>A0A4R3HUT5</accession>
<name>A0A4R3HUT5_PAULE</name>
<dbReference type="SUPFAM" id="SSF55785">
    <property type="entry name" value="PYP-like sensor domain (PAS domain)"/>
    <property type="match status" value="3"/>
</dbReference>
<gene>
    <name evidence="5" type="ORF">EDC30_11567</name>
</gene>
<dbReference type="Pfam" id="PF00989">
    <property type="entry name" value="PAS"/>
    <property type="match status" value="1"/>
</dbReference>
<evidence type="ECO:0000259" key="3">
    <source>
        <dbReference type="PROSITE" id="PS50883"/>
    </source>
</evidence>
<keyword evidence="6" id="KW-1185">Reference proteome</keyword>
<dbReference type="SMART" id="SM00086">
    <property type="entry name" value="PAC"/>
    <property type="match status" value="2"/>
</dbReference>
<dbReference type="PANTHER" id="PTHR44757:SF2">
    <property type="entry name" value="BIOFILM ARCHITECTURE MAINTENANCE PROTEIN MBAA"/>
    <property type="match status" value="1"/>
</dbReference>
<dbReference type="RefSeq" id="WP_132260114.1">
    <property type="nucleotide sequence ID" value="NZ_SLZQ01000015.1"/>
</dbReference>
<reference evidence="5 6" key="1">
    <citation type="submission" date="2019-03" db="EMBL/GenBank/DDBJ databases">
        <title>Genomic Encyclopedia of Type Strains, Phase IV (KMG-IV): sequencing the most valuable type-strain genomes for metagenomic binning, comparative biology and taxonomic classification.</title>
        <authorList>
            <person name="Goeker M."/>
        </authorList>
    </citation>
    <scope>NUCLEOTIDE SEQUENCE [LARGE SCALE GENOMIC DNA]</scope>
    <source>
        <strain evidence="5 6">DSM 7445</strain>
    </source>
</reference>
<dbReference type="InterPro" id="IPR000014">
    <property type="entry name" value="PAS"/>
</dbReference>
<dbReference type="InterPro" id="IPR001610">
    <property type="entry name" value="PAC"/>
</dbReference>
<dbReference type="InterPro" id="IPR052155">
    <property type="entry name" value="Biofilm_reg_signaling"/>
</dbReference>
<dbReference type="Gene3D" id="3.30.450.20">
    <property type="entry name" value="PAS domain"/>
    <property type="match status" value="3"/>
</dbReference>
<dbReference type="SMART" id="SM00052">
    <property type="entry name" value="EAL"/>
    <property type="match status" value="1"/>
</dbReference>
<dbReference type="Pfam" id="PF08447">
    <property type="entry name" value="PAS_3"/>
    <property type="match status" value="1"/>
</dbReference>
<evidence type="ECO:0000259" key="2">
    <source>
        <dbReference type="PROSITE" id="PS50113"/>
    </source>
</evidence>
<dbReference type="PROSITE" id="PS50112">
    <property type="entry name" value="PAS"/>
    <property type="match status" value="1"/>
</dbReference>
<dbReference type="PROSITE" id="PS50887">
    <property type="entry name" value="GGDEF"/>
    <property type="match status" value="1"/>
</dbReference>
<dbReference type="NCBIfam" id="TIGR00229">
    <property type="entry name" value="sensory_box"/>
    <property type="match status" value="2"/>
</dbReference>
<dbReference type="InterPro" id="IPR000700">
    <property type="entry name" value="PAS-assoc_C"/>
</dbReference>
<protein>
    <submittedName>
        <fullName evidence="5">PAS domain S-box-containing protein/diguanylate cyclase (GGDEF)-like protein</fullName>
    </submittedName>
</protein>
<dbReference type="InterPro" id="IPR029787">
    <property type="entry name" value="Nucleotide_cyclase"/>
</dbReference>
<feature type="domain" description="PAS" evidence="1">
    <location>
        <begin position="311"/>
        <end position="383"/>
    </location>
</feature>
<dbReference type="InterPro" id="IPR000160">
    <property type="entry name" value="GGDEF_dom"/>
</dbReference>
<feature type="domain" description="GGDEF" evidence="4">
    <location>
        <begin position="471"/>
        <end position="604"/>
    </location>
</feature>
<dbReference type="InterPro" id="IPR013767">
    <property type="entry name" value="PAS_fold"/>
</dbReference>
<sequence>MSKLGPFLGSMDLEAILDASPFPYVIVSPSFVILGANEAYLRLTRRTREDLVSRNLFDAFPADPNGPNKSNVAVLTASLNRAVLTRQPDYLSLVQYNIPFQTAHGVEFEERYWSIIHTPILNAQGEVGMLVLTPIDVTELAKKQMQSGQAAPDNSDYRIAGSVFSQAKALEENNRMLDKEREHLLNLFKQAPGFVVVVRGPLHVIDMVNEAFYQLVGHRDIVGKTIRTAMPELIEQGYDGLLTKVYQEGEAFVGKQMKFMIEQHPGEGLSERYVDFVCQPFTDTRDETTGIFIQGHDVTEQKRAQDALDISNERLKLAVEGTGDGIWDWDLRSGVVVYSRRFREMFGYAEQDFPDRIESWLSRVHPEDLPRVWANINAASSTTLPVSAEYRFQCHDGNWKWVRSRGIVVRLTDDGKPSRMTGTITDISEQRKSEERIWYQANFDTLTGLPNRRLFRDRLEQEVRKAPRSPHTISLMFIDLDRFKEVNDLMGHDAGDQLLVQAAKRLIHCVRASDTVARLGGDEFTVILTELTDLAHVENVAQKILEALAEPFVLGKQTAYVSGSIGITLYDTDASTVEQLISNADQAMYAAKHAGRNQFRYFTPSMQELAYRRLTLAHDLRTAMASGQLEVHYQPVIDLATGQIAKAEALLRWTHPTLGKVEPTQFIPIAEETGLIDEIGDWVFREAAACARQWQDKLGKTVQISINASPIQIRSVESGKNWLRHLGQLGLLGSALAVEITEGLLLNASASVADKLFEYRDAGIQVALDDFGTGYSSMQYLKKFDIDYLKIDQSFIRDMVTDASDRTIVKSIIVMAHELGLQVIAEGIETPEQKQLLQDAGCDYAQGFLFSRAVPAPAFESLIVQRTSLA</sequence>
<dbReference type="CDD" id="cd00130">
    <property type="entry name" value="PAS"/>
    <property type="match status" value="2"/>
</dbReference>
<dbReference type="OrthoDB" id="9813903at2"/>
<dbReference type="CDD" id="cd01948">
    <property type="entry name" value="EAL"/>
    <property type="match status" value="1"/>
</dbReference>
<dbReference type="InterPro" id="IPR035965">
    <property type="entry name" value="PAS-like_dom_sf"/>
</dbReference>
<dbReference type="SMART" id="SM00091">
    <property type="entry name" value="PAS"/>
    <property type="match status" value="3"/>
</dbReference>
<proteinExistence type="predicted"/>
<dbReference type="PROSITE" id="PS50113">
    <property type="entry name" value="PAC"/>
    <property type="match status" value="2"/>
</dbReference>
<dbReference type="Pfam" id="PF00990">
    <property type="entry name" value="GGDEF"/>
    <property type="match status" value="1"/>
</dbReference>
<dbReference type="PANTHER" id="PTHR44757">
    <property type="entry name" value="DIGUANYLATE CYCLASE DGCP"/>
    <property type="match status" value="1"/>
</dbReference>
<dbReference type="Proteomes" id="UP000295382">
    <property type="component" value="Unassembled WGS sequence"/>
</dbReference>
<dbReference type="SMART" id="SM00267">
    <property type="entry name" value="GGDEF"/>
    <property type="match status" value="1"/>
</dbReference>
<dbReference type="CDD" id="cd01949">
    <property type="entry name" value="GGDEF"/>
    <property type="match status" value="1"/>
</dbReference>
<organism evidence="5 6">
    <name type="scientific">Paucimonas lemoignei</name>
    <name type="common">Pseudomonas lemoignei</name>
    <dbReference type="NCBI Taxonomy" id="29443"/>
    <lineage>
        <taxon>Bacteria</taxon>
        <taxon>Pseudomonadati</taxon>
        <taxon>Pseudomonadota</taxon>
        <taxon>Betaproteobacteria</taxon>
        <taxon>Burkholderiales</taxon>
        <taxon>Burkholderiaceae</taxon>
        <taxon>Paucimonas</taxon>
    </lineage>
</organism>
<dbReference type="GO" id="GO:0006355">
    <property type="term" value="P:regulation of DNA-templated transcription"/>
    <property type="evidence" value="ECO:0007669"/>
    <property type="project" value="InterPro"/>
</dbReference>
<dbReference type="Gene3D" id="3.30.70.270">
    <property type="match status" value="1"/>
</dbReference>
<comment type="caution">
    <text evidence="5">The sequence shown here is derived from an EMBL/GenBank/DDBJ whole genome shotgun (WGS) entry which is preliminary data.</text>
</comment>
<dbReference type="Pfam" id="PF00563">
    <property type="entry name" value="EAL"/>
    <property type="match status" value="1"/>
</dbReference>
<evidence type="ECO:0000259" key="1">
    <source>
        <dbReference type="PROSITE" id="PS50112"/>
    </source>
</evidence>
<evidence type="ECO:0000259" key="4">
    <source>
        <dbReference type="PROSITE" id="PS50887"/>
    </source>
</evidence>
<dbReference type="PROSITE" id="PS50883">
    <property type="entry name" value="EAL"/>
    <property type="match status" value="1"/>
</dbReference>
<evidence type="ECO:0000313" key="5">
    <source>
        <dbReference type="EMBL" id="TCS33777.1"/>
    </source>
</evidence>
<dbReference type="InterPro" id="IPR001633">
    <property type="entry name" value="EAL_dom"/>
</dbReference>
<feature type="domain" description="PAC" evidence="2">
    <location>
        <begin position="386"/>
        <end position="439"/>
    </location>
</feature>
<dbReference type="NCBIfam" id="TIGR00254">
    <property type="entry name" value="GGDEF"/>
    <property type="match status" value="1"/>
</dbReference>
<feature type="domain" description="PAC" evidence="2">
    <location>
        <begin position="255"/>
        <end position="310"/>
    </location>
</feature>
<dbReference type="Gene3D" id="3.20.20.450">
    <property type="entry name" value="EAL domain"/>
    <property type="match status" value="1"/>
</dbReference>
<dbReference type="AlphaFoldDB" id="A0A4R3HUT5"/>
<dbReference type="SUPFAM" id="SSF55073">
    <property type="entry name" value="Nucleotide cyclase"/>
    <property type="match status" value="1"/>
</dbReference>
<dbReference type="InterPro" id="IPR043128">
    <property type="entry name" value="Rev_trsase/Diguanyl_cyclase"/>
</dbReference>
<feature type="domain" description="EAL" evidence="3">
    <location>
        <begin position="613"/>
        <end position="867"/>
    </location>
</feature>
<evidence type="ECO:0000313" key="6">
    <source>
        <dbReference type="Proteomes" id="UP000295382"/>
    </source>
</evidence>